<dbReference type="AlphaFoldDB" id="A0A9P4H2L6"/>
<evidence type="ECO:0000313" key="2">
    <source>
        <dbReference type="Proteomes" id="UP000799777"/>
    </source>
</evidence>
<dbReference type="OrthoDB" id="3785918at2759"/>
<keyword evidence="2" id="KW-1185">Reference proteome</keyword>
<dbReference type="EMBL" id="ML978254">
    <property type="protein sequence ID" value="KAF2025882.1"/>
    <property type="molecule type" value="Genomic_DNA"/>
</dbReference>
<organism evidence="1 2">
    <name type="scientific">Setomelanomma holmii</name>
    <dbReference type="NCBI Taxonomy" id="210430"/>
    <lineage>
        <taxon>Eukaryota</taxon>
        <taxon>Fungi</taxon>
        <taxon>Dikarya</taxon>
        <taxon>Ascomycota</taxon>
        <taxon>Pezizomycotina</taxon>
        <taxon>Dothideomycetes</taxon>
        <taxon>Pleosporomycetidae</taxon>
        <taxon>Pleosporales</taxon>
        <taxon>Pleosporineae</taxon>
        <taxon>Phaeosphaeriaceae</taxon>
        <taxon>Setomelanomma</taxon>
    </lineage>
</organism>
<comment type="caution">
    <text evidence="1">The sequence shown here is derived from an EMBL/GenBank/DDBJ whole genome shotgun (WGS) entry which is preliminary data.</text>
</comment>
<reference evidence="1" key="1">
    <citation type="journal article" date="2020" name="Stud. Mycol.">
        <title>101 Dothideomycetes genomes: a test case for predicting lifestyles and emergence of pathogens.</title>
        <authorList>
            <person name="Haridas S."/>
            <person name="Albert R."/>
            <person name="Binder M."/>
            <person name="Bloem J."/>
            <person name="Labutti K."/>
            <person name="Salamov A."/>
            <person name="Andreopoulos B."/>
            <person name="Baker S."/>
            <person name="Barry K."/>
            <person name="Bills G."/>
            <person name="Bluhm B."/>
            <person name="Cannon C."/>
            <person name="Castanera R."/>
            <person name="Culley D."/>
            <person name="Daum C."/>
            <person name="Ezra D."/>
            <person name="Gonzalez J."/>
            <person name="Henrissat B."/>
            <person name="Kuo A."/>
            <person name="Liang C."/>
            <person name="Lipzen A."/>
            <person name="Lutzoni F."/>
            <person name="Magnuson J."/>
            <person name="Mondo S."/>
            <person name="Nolan M."/>
            <person name="Ohm R."/>
            <person name="Pangilinan J."/>
            <person name="Park H.-J."/>
            <person name="Ramirez L."/>
            <person name="Alfaro M."/>
            <person name="Sun H."/>
            <person name="Tritt A."/>
            <person name="Yoshinaga Y."/>
            <person name="Zwiers L.-H."/>
            <person name="Turgeon B."/>
            <person name="Goodwin S."/>
            <person name="Spatafora J."/>
            <person name="Crous P."/>
            <person name="Grigoriev I."/>
        </authorList>
    </citation>
    <scope>NUCLEOTIDE SEQUENCE</scope>
    <source>
        <strain evidence="1">CBS 110217</strain>
    </source>
</reference>
<gene>
    <name evidence="1" type="ORF">EK21DRAFT_103589</name>
</gene>
<protein>
    <submittedName>
        <fullName evidence="1">Uncharacterized protein</fullName>
    </submittedName>
</protein>
<sequence>MEQTEHVQHIVGMHIEPTLDYTSDALTPSHSQTKLARLPEIVQPVGPVERLWNRLCLEVVEDLPKVTRFLHLSRQSKALIKAHGPHTTFAGTTVFSRAPLAHDCAKDVSVREFALSLAAAQDSIGTAQLNGPAKEDLAIFECLWSTTVDLLESMISTGDLDHETFEDSLLLAHKTRLHDAHLKMPCMDGSFRREKRSLRSRGQVDVLAKANREAHVCATLLLQRFRREDWTRIRWFHGVQVVVKLTEHVGLDSLA</sequence>
<name>A0A9P4H2L6_9PLEO</name>
<dbReference type="Proteomes" id="UP000799777">
    <property type="component" value="Unassembled WGS sequence"/>
</dbReference>
<evidence type="ECO:0000313" key="1">
    <source>
        <dbReference type="EMBL" id="KAF2025882.1"/>
    </source>
</evidence>
<accession>A0A9P4H2L6</accession>
<proteinExistence type="predicted"/>